<name>A0A1H6B5A2_9VIBR</name>
<protein>
    <recommendedName>
        <fullName evidence="3">DUF3549 domain-containing protein</fullName>
    </recommendedName>
</protein>
<dbReference type="Pfam" id="PF12069">
    <property type="entry name" value="DUF3549"/>
    <property type="match status" value="1"/>
</dbReference>
<gene>
    <name evidence="1" type="ORF">SAMN04488244_11927</name>
</gene>
<dbReference type="EMBL" id="FNVG01000019">
    <property type="protein sequence ID" value="SEG55286.1"/>
    <property type="molecule type" value="Genomic_DNA"/>
</dbReference>
<evidence type="ECO:0008006" key="3">
    <source>
        <dbReference type="Google" id="ProtNLM"/>
    </source>
</evidence>
<dbReference type="RefSeq" id="WP_103881546.1">
    <property type="nucleotide sequence ID" value="NZ_FNVG01000019.1"/>
</dbReference>
<proteinExistence type="predicted"/>
<evidence type="ECO:0000313" key="2">
    <source>
        <dbReference type="Proteomes" id="UP000236721"/>
    </source>
</evidence>
<dbReference type="OrthoDB" id="5597089at2"/>
<accession>A0A1H6B5A2</accession>
<reference evidence="2" key="1">
    <citation type="submission" date="2016-10" db="EMBL/GenBank/DDBJ databases">
        <authorList>
            <person name="Varghese N."/>
            <person name="Submissions S."/>
        </authorList>
    </citation>
    <scope>NUCLEOTIDE SEQUENCE [LARGE SCALE GENOMIC DNA]</scope>
    <source>
        <strain evidence="2">CGMCC 1.7062</strain>
    </source>
</reference>
<sequence length="349" mass="39439">MDTIHTLTDLLVNSGCQYQIYDISRRVQRIDNDQFANVERANQPYPYPIQRQAQFAIAYWNEARQPWIWFLKFNLDERGLLNQADVGQFLKYVIEAMGSRLSNDMSEEQQQKLANNPFTFKPKDDKLAVFHSLLRAKLQLSTSQYYQHAQDYFSGQLGWENWQTVGLQGITDMAARLGHDENGRTIRAALKNIASEPKYALLGALEHVTLPEKLSDTLFELTLNECHSAEPDLFLLSAYVRALSGGKAQQLESLVGTILASARLSHQEILIAIAGRSWLPLTTPSLAENYLIRLAQTGNQTLFNQVFADLVMMPSLRLVLLPLLHSSPSPELAQALLALQQSTTQSRPH</sequence>
<dbReference type="AlphaFoldDB" id="A0A1H6B5A2"/>
<dbReference type="Proteomes" id="UP000236721">
    <property type="component" value="Unassembled WGS sequence"/>
</dbReference>
<dbReference type="InterPro" id="IPR021936">
    <property type="entry name" value="DUF3549"/>
</dbReference>
<evidence type="ECO:0000313" key="1">
    <source>
        <dbReference type="EMBL" id="SEG55286.1"/>
    </source>
</evidence>
<organism evidence="1 2">
    <name type="scientific">Vibrio hangzhouensis</name>
    <dbReference type="NCBI Taxonomy" id="462991"/>
    <lineage>
        <taxon>Bacteria</taxon>
        <taxon>Pseudomonadati</taxon>
        <taxon>Pseudomonadota</taxon>
        <taxon>Gammaproteobacteria</taxon>
        <taxon>Vibrionales</taxon>
        <taxon>Vibrionaceae</taxon>
        <taxon>Vibrio</taxon>
    </lineage>
</organism>
<keyword evidence="2" id="KW-1185">Reference proteome</keyword>